<comment type="similarity">
    <text evidence="2 9">Belongs to the peptidase S26 family.</text>
</comment>
<feature type="compositionally biased region" description="Low complexity" evidence="10">
    <location>
        <begin position="19"/>
        <end position="47"/>
    </location>
</feature>
<name>A0A371WZU7_9HYPH</name>
<dbReference type="InterPro" id="IPR000223">
    <property type="entry name" value="Pept_S26A_signal_pept_1"/>
</dbReference>
<dbReference type="InterPro" id="IPR019758">
    <property type="entry name" value="Pept_S26A_signal_pept_1_CS"/>
</dbReference>
<dbReference type="AlphaFoldDB" id="A0A371WZU7"/>
<dbReference type="SUPFAM" id="SSF51306">
    <property type="entry name" value="LexA/Signal peptidase"/>
    <property type="match status" value="1"/>
</dbReference>
<comment type="subcellular location">
    <subcellularLocation>
        <location evidence="9">Membrane</location>
        <topology evidence="9">Single-pass type II membrane protein</topology>
    </subcellularLocation>
</comment>
<dbReference type="Pfam" id="PF10502">
    <property type="entry name" value="Peptidase_S26"/>
    <property type="match status" value="1"/>
</dbReference>
<dbReference type="CDD" id="cd06530">
    <property type="entry name" value="S26_SPase_I"/>
    <property type="match status" value="1"/>
</dbReference>
<evidence type="ECO:0000256" key="8">
    <source>
        <dbReference type="RuleBase" id="RU003993"/>
    </source>
</evidence>
<dbReference type="EC" id="3.4.21.89" evidence="3 8"/>
<sequence length="289" mass="31682">MVDPTRKPSDEGLGETMGERGAVANREAENARAATDTTTAARGAKPAKAGKDKDKGGFGETVKVVVQALLLALVIRTLLFQPFSIPSGSMMPTLLIGDYLFVSKWSYGYSRYSFPLSPPLFDGRILASDPERGDVVVFRKPGEEDVDYIKRLVGLPGDTIQVRGGVLYINGAAVPQEPAGVFVGENGEEIEQIRETLPNGRSYMTLNLGDDLPGDDTREFQVPEGHYFMMGDNRDNSLDSRFDLGYVPFENFVGKAQMIFFSIGGGASPLFLWDWPADLRPSRIFNWLG</sequence>
<evidence type="ECO:0000259" key="11">
    <source>
        <dbReference type="Pfam" id="PF10502"/>
    </source>
</evidence>
<evidence type="ECO:0000313" key="12">
    <source>
        <dbReference type="EMBL" id="RFC62523.1"/>
    </source>
</evidence>
<evidence type="ECO:0000256" key="7">
    <source>
        <dbReference type="PIRSR" id="PIRSR600223-1"/>
    </source>
</evidence>
<evidence type="ECO:0000256" key="4">
    <source>
        <dbReference type="ARBA" id="ARBA00019232"/>
    </source>
</evidence>
<dbReference type="RefSeq" id="WP_116684045.1">
    <property type="nucleotide sequence ID" value="NZ_QURL01000006.1"/>
</dbReference>
<dbReference type="PROSITE" id="PS00760">
    <property type="entry name" value="SPASE_I_2"/>
    <property type="match status" value="1"/>
</dbReference>
<dbReference type="GO" id="GO:0006465">
    <property type="term" value="P:signal peptide processing"/>
    <property type="evidence" value="ECO:0007669"/>
    <property type="project" value="InterPro"/>
</dbReference>
<keyword evidence="13" id="KW-1185">Reference proteome</keyword>
<dbReference type="PROSITE" id="PS00761">
    <property type="entry name" value="SPASE_I_3"/>
    <property type="match status" value="1"/>
</dbReference>
<dbReference type="PANTHER" id="PTHR43390:SF1">
    <property type="entry name" value="CHLOROPLAST PROCESSING PEPTIDASE"/>
    <property type="match status" value="1"/>
</dbReference>
<dbReference type="InterPro" id="IPR019757">
    <property type="entry name" value="Pept_S26A_signal_pept_1_Lys-AS"/>
</dbReference>
<feature type="region of interest" description="Disordered" evidence="10">
    <location>
        <begin position="1"/>
        <end position="54"/>
    </location>
</feature>
<dbReference type="PROSITE" id="PS00501">
    <property type="entry name" value="SPASE_I_1"/>
    <property type="match status" value="1"/>
</dbReference>
<dbReference type="PANTHER" id="PTHR43390">
    <property type="entry name" value="SIGNAL PEPTIDASE I"/>
    <property type="match status" value="1"/>
</dbReference>
<keyword evidence="5 8" id="KW-0645">Protease</keyword>
<dbReference type="Gene3D" id="2.10.109.10">
    <property type="entry name" value="Umud Fragment, subunit A"/>
    <property type="match status" value="1"/>
</dbReference>
<evidence type="ECO:0000256" key="2">
    <source>
        <dbReference type="ARBA" id="ARBA00009370"/>
    </source>
</evidence>
<organism evidence="12 13">
    <name type="scientific">Fulvimarina endophytica</name>
    <dbReference type="NCBI Taxonomy" id="2293836"/>
    <lineage>
        <taxon>Bacteria</taxon>
        <taxon>Pseudomonadati</taxon>
        <taxon>Pseudomonadota</taxon>
        <taxon>Alphaproteobacteria</taxon>
        <taxon>Hyphomicrobiales</taxon>
        <taxon>Aurantimonadaceae</taxon>
        <taxon>Fulvimarina</taxon>
    </lineage>
</organism>
<comment type="catalytic activity">
    <reaction evidence="1 8">
        <text>Cleavage of hydrophobic, N-terminal signal or leader sequences from secreted and periplasmic proteins.</text>
        <dbReference type="EC" id="3.4.21.89"/>
    </reaction>
</comment>
<feature type="active site" evidence="7">
    <location>
        <position position="89"/>
    </location>
</feature>
<dbReference type="GO" id="GO:0004252">
    <property type="term" value="F:serine-type endopeptidase activity"/>
    <property type="evidence" value="ECO:0007669"/>
    <property type="project" value="InterPro"/>
</dbReference>
<gene>
    <name evidence="12" type="primary">lepB</name>
    <name evidence="12" type="ORF">DYI37_14795</name>
</gene>
<dbReference type="InterPro" id="IPR036286">
    <property type="entry name" value="LexA/Signal_pep-like_sf"/>
</dbReference>
<reference evidence="12 13" key="1">
    <citation type="submission" date="2018-08" db="EMBL/GenBank/DDBJ databases">
        <title>Fulvimarina sp. 85, whole genome shotgun sequence.</title>
        <authorList>
            <person name="Tuo L."/>
        </authorList>
    </citation>
    <scope>NUCLEOTIDE SEQUENCE [LARGE SCALE GENOMIC DNA]</scope>
    <source>
        <strain evidence="12 13">85</strain>
    </source>
</reference>
<evidence type="ECO:0000256" key="10">
    <source>
        <dbReference type="SAM" id="MobiDB-lite"/>
    </source>
</evidence>
<keyword evidence="6 8" id="KW-0378">Hydrolase</keyword>
<dbReference type="EMBL" id="QURL01000006">
    <property type="protein sequence ID" value="RFC62523.1"/>
    <property type="molecule type" value="Genomic_DNA"/>
</dbReference>
<proteinExistence type="inferred from homology"/>
<evidence type="ECO:0000256" key="6">
    <source>
        <dbReference type="ARBA" id="ARBA00022801"/>
    </source>
</evidence>
<dbReference type="InterPro" id="IPR019756">
    <property type="entry name" value="Pept_S26A_signal_pept_1_Ser-AS"/>
</dbReference>
<comment type="caution">
    <text evidence="12">The sequence shown here is derived from an EMBL/GenBank/DDBJ whole genome shotgun (WGS) entry which is preliminary data.</text>
</comment>
<dbReference type="PRINTS" id="PR00727">
    <property type="entry name" value="LEADERPTASE"/>
</dbReference>
<feature type="domain" description="Peptidase S26" evidence="11">
    <location>
        <begin position="60"/>
        <end position="261"/>
    </location>
</feature>
<dbReference type="NCBIfam" id="TIGR02227">
    <property type="entry name" value="sigpep_I_bact"/>
    <property type="match status" value="1"/>
</dbReference>
<dbReference type="OrthoDB" id="9815782at2"/>
<feature type="compositionally biased region" description="Basic and acidic residues" evidence="10">
    <location>
        <begin position="1"/>
        <end position="10"/>
    </location>
</feature>
<evidence type="ECO:0000256" key="5">
    <source>
        <dbReference type="ARBA" id="ARBA00022670"/>
    </source>
</evidence>
<evidence type="ECO:0000256" key="9">
    <source>
        <dbReference type="RuleBase" id="RU362042"/>
    </source>
</evidence>
<dbReference type="InterPro" id="IPR019533">
    <property type="entry name" value="Peptidase_S26"/>
</dbReference>
<protein>
    <recommendedName>
        <fullName evidence="4 8">Signal peptidase I</fullName>
        <ecNumber evidence="3 8">3.4.21.89</ecNumber>
    </recommendedName>
</protein>
<accession>A0A371WZU7</accession>
<evidence type="ECO:0000256" key="3">
    <source>
        <dbReference type="ARBA" id="ARBA00013208"/>
    </source>
</evidence>
<dbReference type="Proteomes" id="UP000264310">
    <property type="component" value="Unassembled WGS sequence"/>
</dbReference>
<evidence type="ECO:0000313" key="13">
    <source>
        <dbReference type="Proteomes" id="UP000264310"/>
    </source>
</evidence>
<dbReference type="GO" id="GO:0009003">
    <property type="term" value="F:signal peptidase activity"/>
    <property type="evidence" value="ECO:0007669"/>
    <property type="project" value="UniProtKB-EC"/>
</dbReference>
<evidence type="ECO:0000256" key="1">
    <source>
        <dbReference type="ARBA" id="ARBA00000677"/>
    </source>
</evidence>
<dbReference type="GO" id="GO:0016020">
    <property type="term" value="C:membrane"/>
    <property type="evidence" value="ECO:0007669"/>
    <property type="project" value="UniProtKB-SubCell"/>
</dbReference>
<feature type="active site" evidence="7">
    <location>
        <position position="150"/>
    </location>
</feature>